<protein>
    <recommendedName>
        <fullName evidence="4">Mannose-1-phosphate guanyltransferase</fullName>
        <ecNumber evidence="3">2.7.7.13</ecNumber>
    </recommendedName>
    <alternativeName>
        <fullName evidence="7">GDP-mannose pyrophosphorylase</fullName>
    </alternativeName>
    <alternativeName>
        <fullName evidence="6">GTP-mannose-1-phosphate guanylyltransferase</fullName>
    </alternativeName>
</protein>
<reference evidence="12" key="1">
    <citation type="journal article" date="2023" name="Mol. Phylogenet. Evol.">
        <title>Genome-scale phylogeny and comparative genomics of the fungal order Sordariales.</title>
        <authorList>
            <person name="Hensen N."/>
            <person name="Bonometti L."/>
            <person name="Westerberg I."/>
            <person name="Brannstrom I.O."/>
            <person name="Guillou S."/>
            <person name="Cros-Aarteil S."/>
            <person name="Calhoun S."/>
            <person name="Haridas S."/>
            <person name="Kuo A."/>
            <person name="Mondo S."/>
            <person name="Pangilinan J."/>
            <person name="Riley R."/>
            <person name="LaButti K."/>
            <person name="Andreopoulos B."/>
            <person name="Lipzen A."/>
            <person name="Chen C."/>
            <person name="Yan M."/>
            <person name="Daum C."/>
            <person name="Ng V."/>
            <person name="Clum A."/>
            <person name="Steindorff A."/>
            <person name="Ohm R.A."/>
            <person name="Martin F."/>
            <person name="Silar P."/>
            <person name="Natvig D.O."/>
            <person name="Lalanne C."/>
            <person name="Gautier V."/>
            <person name="Ament-Velasquez S.L."/>
            <person name="Kruys A."/>
            <person name="Hutchinson M.I."/>
            <person name="Powell A.J."/>
            <person name="Barry K."/>
            <person name="Miller A.N."/>
            <person name="Grigoriev I.V."/>
            <person name="Debuchy R."/>
            <person name="Gladieux P."/>
            <person name="Hiltunen Thoren M."/>
            <person name="Johannesson H."/>
        </authorList>
    </citation>
    <scope>NUCLEOTIDE SEQUENCE [LARGE SCALE GENOMIC DNA]</scope>
    <source>
        <strain evidence="12">CBS 340.73</strain>
    </source>
</reference>
<keyword evidence="12" id="KW-1185">Reference proteome</keyword>
<evidence type="ECO:0000256" key="3">
    <source>
        <dbReference type="ARBA" id="ARBA00012387"/>
    </source>
</evidence>
<comment type="function">
    <text evidence="5">Involved in cell wall synthesis where it is required for glycosylation. Involved in cell cycle progression through cell-size checkpoint.</text>
</comment>
<dbReference type="GO" id="GO:0005525">
    <property type="term" value="F:GTP binding"/>
    <property type="evidence" value="ECO:0007669"/>
    <property type="project" value="UniProtKB-KW"/>
</dbReference>
<comment type="caution">
    <text evidence="11">The sequence shown here is derived from an EMBL/GenBank/DDBJ whole genome shotgun (WGS) entry which is preliminary data.</text>
</comment>
<dbReference type="GO" id="GO:0004475">
    <property type="term" value="F:mannose-1-phosphate guanylyltransferase (GTP) activity"/>
    <property type="evidence" value="ECO:0007669"/>
    <property type="project" value="UniProtKB-EC"/>
</dbReference>
<dbReference type="Proteomes" id="UP001303473">
    <property type="component" value="Unassembled WGS sequence"/>
</dbReference>
<evidence type="ECO:0000256" key="7">
    <source>
        <dbReference type="ARBA" id="ARBA00031190"/>
    </source>
</evidence>
<dbReference type="AlphaFoldDB" id="A0AAN6N7A4"/>
<comment type="pathway">
    <text evidence="1">Nucleotide-sugar biosynthesis; GDP-alpha-D-mannose biosynthesis; GDP-alpha-D-mannose from alpha-D-mannose 1-phosphate (GTP route): step 1/1.</text>
</comment>
<evidence type="ECO:0000313" key="12">
    <source>
        <dbReference type="Proteomes" id="UP001303473"/>
    </source>
</evidence>
<gene>
    <name evidence="11" type="ORF">QBC46DRAFT_125813</name>
</gene>
<dbReference type="EC" id="2.7.7.13" evidence="3"/>
<dbReference type="SUPFAM" id="SSF53448">
    <property type="entry name" value="Nucleotide-diphospho-sugar transferases"/>
    <property type="match status" value="1"/>
</dbReference>
<feature type="domain" description="Nucleotidyl transferase" evidence="9">
    <location>
        <begin position="19"/>
        <end position="212"/>
    </location>
</feature>
<organism evidence="11 12">
    <name type="scientific">Diplogelasinospora grovesii</name>
    <dbReference type="NCBI Taxonomy" id="303347"/>
    <lineage>
        <taxon>Eukaryota</taxon>
        <taxon>Fungi</taxon>
        <taxon>Dikarya</taxon>
        <taxon>Ascomycota</taxon>
        <taxon>Pezizomycotina</taxon>
        <taxon>Sordariomycetes</taxon>
        <taxon>Sordariomycetidae</taxon>
        <taxon>Sordariales</taxon>
        <taxon>Diplogelasinosporaceae</taxon>
        <taxon>Diplogelasinospora</taxon>
    </lineage>
</organism>
<dbReference type="Pfam" id="PF00483">
    <property type="entry name" value="NTP_transferase"/>
    <property type="match status" value="1"/>
</dbReference>
<dbReference type="EMBL" id="MU853796">
    <property type="protein sequence ID" value="KAK3940449.1"/>
    <property type="molecule type" value="Genomic_DNA"/>
</dbReference>
<dbReference type="InterPro" id="IPR029044">
    <property type="entry name" value="Nucleotide-diphossugar_trans"/>
</dbReference>
<comment type="catalytic activity">
    <reaction evidence="8">
        <text>alpha-D-mannose 1-phosphate + GTP + H(+) = GDP-alpha-D-mannose + diphosphate</text>
        <dbReference type="Rhea" id="RHEA:15229"/>
        <dbReference type="ChEBI" id="CHEBI:15378"/>
        <dbReference type="ChEBI" id="CHEBI:33019"/>
        <dbReference type="ChEBI" id="CHEBI:37565"/>
        <dbReference type="ChEBI" id="CHEBI:57527"/>
        <dbReference type="ChEBI" id="CHEBI:58409"/>
        <dbReference type="EC" id="2.7.7.13"/>
    </reaction>
</comment>
<dbReference type="SUPFAM" id="SSF51161">
    <property type="entry name" value="Trimeric LpxA-like enzymes"/>
    <property type="match status" value="1"/>
</dbReference>
<dbReference type="Gene3D" id="2.160.10.10">
    <property type="entry name" value="Hexapeptide repeat proteins"/>
    <property type="match status" value="1"/>
</dbReference>
<dbReference type="PANTHER" id="PTHR22572">
    <property type="entry name" value="SUGAR-1-PHOSPHATE GUANYL TRANSFERASE"/>
    <property type="match status" value="1"/>
</dbReference>
<dbReference type="InterPro" id="IPR050486">
    <property type="entry name" value="Mannose-1P_guanyltransferase"/>
</dbReference>
<evidence type="ECO:0000256" key="4">
    <source>
        <dbReference type="ARBA" id="ARBA00018601"/>
    </source>
</evidence>
<sequence>MSLQIPHREKANGASGATKAVILVGGSSRGTRFRPLSLDVPKPLFDVAGHPIIWHCLTAIAKVPTIHEVYLIGYYDESVFRDFIKDASSEFSNLSIKYLREYQALGTAGGLYHFRDAILKGRPEHIFVLNSDVCCSFPLNEMLKLSREKDAEAVILGTRVSEDAASNFGCIVSDSHTRRVLHYVEKPESHISNLINCGVYLFNTDAIFPSIRSAIKRRADRPSRLVSYPSTDNLESSFMVDDDDDESGKNEVIRLEQDILSDMADSKQFFVYETKDFWRQIKTAGSAIPANALYLQKAWQNGSNELAQPSANIIPPVYIHPSATVHPTAKLGPNVSIGPRVTVGAGARVKESIVLEDAEIKHDACVLYSIIGWNSRIGAWARVEGTPTPVTSHNTTIVKNGIKVQAITILGKECGVGDEVRVQNCICLPFKELKRDVANEVIM</sequence>
<dbReference type="InterPro" id="IPR011004">
    <property type="entry name" value="Trimer_LpxA-like_sf"/>
</dbReference>
<feature type="domain" description="Mannose-1-phosphate guanyltransferase C-terminal" evidence="10">
    <location>
        <begin position="313"/>
        <end position="440"/>
    </location>
</feature>
<evidence type="ECO:0000313" key="11">
    <source>
        <dbReference type="EMBL" id="KAK3940449.1"/>
    </source>
</evidence>
<dbReference type="InterPro" id="IPR005835">
    <property type="entry name" value="NTP_transferase_dom"/>
</dbReference>
<name>A0AAN6N7A4_9PEZI</name>
<evidence type="ECO:0000256" key="8">
    <source>
        <dbReference type="ARBA" id="ARBA00047343"/>
    </source>
</evidence>
<evidence type="ECO:0000256" key="6">
    <source>
        <dbReference type="ARBA" id="ARBA00030179"/>
    </source>
</evidence>
<proteinExistence type="inferred from homology"/>
<dbReference type="Gene3D" id="3.90.550.10">
    <property type="entry name" value="Spore Coat Polysaccharide Biosynthesis Protein SpsA, Chain A"/>
    <property type="match status" value="1"/>
</dbReference>
<dbReference type="Pfam" id="PF25087">
    <property type="entry name" value="GMPPB_C"/>
    <property type="match status" value="1"/>
</dbReference>
<evidence type="ECO:0000259" key="9">
    <source>
        <dbReference type="Pfam" id="PF00483"/>
    </source>
</evidence>
<evidence type="ECO:0000256" key="5">
    <source>
        <dbReference type="ARBA" id="ARBA00024813"/>
    </source>
</evidence>
<dbReference type="CDD" id="cd06428">
    <property type="entry name" value="M1P_guanylylT_A_like_N"/>
    <property type="match status" value="1"/>
</dbReference>
<comment type="similarity">
    <text evidence="2">Belongs to the transferase hexapeptide repeat family.</text>
</comment>
<dbReference type="InterPro" id="IPR056729">
    <property type="entry name" value="GMPPB_C"/>
</dbReference>
<evidence type="ECO:0000256" key="2">
    <source>
        <dbReference type="ARBA" id="ARBA00007274"/>
    </source>
</evidence>
<accession>A0AAN6N7A4</accession>
<evidence type="ECO:0000256" key="1">
    <source>
        <dbReference type="ARBA" id="ARBA00004823"/>
    </source>
</evidence>
<evidence type="ECO:0000259" key="10">
    <source>
        <dbReference type="Pfam" id="PF25087"/>
    </source>
</evidence>